<proteinExistence type="predicted"/>
<organism evidence="1 2">
    <name type="scientific">Pluteus cervinus</name>
    <dbReference type="NCBI Taxonomy" id="181527"/>
    <lineage>
        <taxon>Eukaryota</taxon>
        <taxon>Fungi</taxon>
        <taxon>Dikarya</taxon>
        <taxon>Basidiomycota</taxon>
        <taxon>Agaricomycotina</taxon>
        <taxon>Agaricomycetes</taxon>
        <taxon>Agaricomycetidae</taxon>
        <taxon>Agaricales</taxon>
        <taxon>Pluteineae</taxon>
        <taxon>Pluteaceae</taxon>
        <taxon>Pluteus</taxon>
    </lineage>
</organism>
<name>A0ACD3AIL8_9AGAR</name>
<dbReference type="Proteomes" id="UP000308600">
    <property type="component" value="Unassembled WGS sequence"/>
</dbReference>
<evidence type="ECO:0000313" key="1">
    <source>
        <dbReference type="EMBL" id="TFK65484.1"/>
    </source>
</evidence>
<gene>
    <name evidence="1" type="ORF">BDN72DRAFT_845545</name>
</gene>
<dbReference type="EMBL" id="ML208435">
    <property type="protein sequence ID" value="TFK65484.1"/>
    <property type="molecule type" value="Genomic_DNA"/>
</dbReference>
<sequence length="516" mass="58711">MEVPSSPQSSPTSDVVRRPNPDGSAQKELKEASIHGLPFELLNLVFRLSLKPKDKHSQSTDISLPKFNLTALSLSHTCTQWRSITLNMPELWAVIEINTPPSENIVQLLQLYLARSGDTISLDVSLSDSLTREPSPNKTKSKSNFRSSLEERDCMGRIFTLLIDQVHRWKKLDFYIHRNSPPFRFFTIPTTDLGNLESMSTDITSGLDALGRPGPCDTALRGLWHNIHKSPSLRMVRWQSLDPLSSAPFSQLTKIHLPSINVATLFETLGPYKRMQHIEIDRLQGLKGDPQDPLPTDPIQIPNLEIFIVHLITFEAADLLNLLVLPNLKELYLRHGCATKNTSALEGLLSRSLCSLERFSLIDRDSLEVDALSYLNQALPFFRKVKVCMLKLRGITERTVNTLFMPQYVPLLEFPPDGATPISTPGKGEVVLPFPCFENLSLIRCFVKEDGLIGRMVMARQFLKRPLFALEVEVKGSCIPWLVLKKDEWILNRLMEDNTEEWKMLGRLWRLKWRVQ</sequence>
<evidence type="ECO:0000313" key="2">
    <source>
        <dbReference type="Proteomes" id="UP000308600"/>
    </source>
</evidence>
<accession>A0ACD3AIL8</accession>
<reference evidence="1 2" key="1">
    <citation type="journal article" date="2019" name="Nat. Ecol. Evol.">
        <title>Megaphylogeny resolves global patterns of mushroom evolution.</title>
        <authorList>
            <person name="Varga T."/>
            <person name="Krizsan K."/>
            <person name="Foldi C."/>
            <person name="Dima B."/>
            <person name="Sanchez-Garcia M."/>
            <person name="Sanchez-Ramirez S."/>
            <person name="Szollosi G.J."/>
            <person name="Szarkandi J.G."/>
            <person name="Papp V."/>
            <person name="Albert L."/>
            <person name="Andreopoulos W."/>
            <person name="Angelini C."/>
            <person name="Antonin V."/>
            <person name="Barry K.W."/>
            <person name="Bougher N.L."/>
            <person name="Buchanan P."/>
            <person name="Buyck B."/>
            <person name="Bense V."/>
            <person name="Catcheside P."/>
            <person name="Chovatia M."/>
            <person name="Cooper J."/>
            <person name="Damon W."/>
            <person name="Desjardin D."/>
            <person name="Finy P."/>
            <person name="Geml J."/>
            <person name="Haridas S."/>
            <person name="Hughes K."/>
            <person name="Justo A."/>
            <person name="Karasinski D."/>
            <person name="Kautmanova I."/>
            <person name="Kiss B."/>
            <person name="Kocsube S."/>
            <person name="Kotiranta H."/>
            <person name="LaButti K.M."/>
            <person name="Lechner B.E."/>
            <person name="Liimatainen K."/>
            <person name="Lipzen A."/>
            <person name="Lukacs Z."/>
            <person name="Mihaltcheva S."/>
            <person name="Morgado L.N."/>
            <person name="Niskanen T."/>
            <person name="Noordeloos M.E."/>
            <person name="Ohm R.A."/>
            <person name="Ortiz-Santana B."/>
            <person name="Ovrebo C."/>
            <person name="Racz N."/>
            <person name="Riley R."/>
            <person name="Savchenko A."/>
            <person name="Shiryaev A."/>
            <person name="Soop K."/>
            <person name="Spirin V."/>
            <person name="Szebenyi C."/>
            <person name="Tomsovsky M."/>
            <person name="Tulloss R.E."/>
            <person name="Uehling J."/>
            <person name="Grigoriev I.V."/>
            <person name="Vagvolgyi C."/>
            <person name="Papp T."/>
            <person name="Martin F.M."/>
            <person name="Miettinen O."/>
            <person name="Hibbett D.S."/>
            <person name="Nagy L.G."/>
        </authorList>
    </citation>
    <scope>NUCLEOTIDE SEQUENCE [LARGE SCALE GENOMIC DNA]</scope>
    <source>
        <strain evidence="1 2">NL-1719</strain>
    </source>
</reference>
<protein>
    <submittedName>
        <fullName evidence="1">Uncharacterized protein</fullName>
    </submittedName>
</protein>
<keyword evidence="2" id="KW-1185">Reference proteome</keyword>